<sequence>MSSFLQRVGSVIFLAALLGVVATGCKSARQARRECPTPTALGMHTRDMVDVVAQAEFSAHADFKQLAARSEMVRKAALEKALKERNPNTPFREKNVLSLSGGGSFGAFSAGVLCGWTARGDRPEFDVVTGISTGALTAPFAFLGSAYDQQLKTFYTTLEAKDLYKMKPVRGLFRESLADNTPLAEKVAEVLSPQVICELAREHQKGRRLYIGTTAAESKQFVVWDIGAIACRGRPQDVKLIQQILLGSSAIPGAFPPQHITVDVDGQCVTERHIDGGVSKALFVMPPYVPPEARSKDPNADLAGTNVYFVVAGKLYADQEKIKPLALTLASKEISAMIYAQTRGDLQRYFTTGMLTGMNYYLTAIPPEYPAPTSSMAFTIPQLTGMFNEGYRITCQGVAWRRTPPGVGPGEEDNVRAGTQLTYEIRGPISRSEKGPTPFVPVPIPLSNEGIPPLPPVK</sequence>
<dbReference type="KEGG" id="gms:SOIL9_01770"/>
<accession>A0A6P2DBW8</accession>
<feature type="region of interest" description="Disordered" evidence="3">
    <location>
        <begin position="428"/>
        <end position="458"/>
    </location>
</feature>
<dbReference type="Pfam" id="PF01734">
    <property type="entry name" value="Patatin"/>
    <property type="match status" value="1"/>
</dbReference>
<dbReference type="GO" id="GO:0016787">
    <property type="term" value="F:hydrolase activity"/>
    <property type="evidence" value="ECO:0007669"/>
    <property type="project" value="UniProtKB-UniRule"/>
</dbReference>
<protein>
    <recommendedName>
        <fullName evidence="4">PNPLA domain-containing protein</fullName>
    </recommendedName>
</protein>
<evidence type="ECO:0000256" key="1">
    <source>
        <dbReference type="ARBA" id="ARBA00023098"/>
    </source>
</evidence>
<evidence type="ECO:0000313" key="5">
    <source>
        <dbReference type="EMBL" id="VTR98731.1"/>
    </source>
</evidence>
<evidence type="ECO:0000259" key="4">
    <source>
        <dbReference type="PROSITE" id="PS51635"/>
    </source>
</evidence>
<feature type="short sequence motif" description="GXSXG" evidence="2">
    <location>
        <begin position="130"/>
        <end position="134"/>
    </location>
</feature>
<keyword evidence="6" id="KW-1185">Reference proteome</keyword>
<name>A0A6P2DBW8_9BACT</name>
<dbReference type="PROSITE" id="PS51635">
    <property type="entry name" value="PNPLA"/>
    <property type="match status" value="1"/>
</dbReference>
<dbReference type="AlphaFoldDB" id="A0A6P2DBW8"/>
<proteinExistence type="predicted"/>
<feature type="domain" description="PNPLA" evidence="4">
    <location>
        <begin position="97"/>
        <end position="288"/>
    </location>
</feature>
<reference evidence="5 6" key="1">
    <citation type="submission" date="2019-05" db="EMBL/GenBank/DDBJ databases">
        <authorList>
            <consortium name="Science for Life Laboratories"/>
        </authorList>
    </citation>
    <scope>NUCLEOTIDE SEQUENCE [LARGE SCALE GENOMIC DNA]</scope>
    <source>
        <strain evidence="5">Soil9</strain>
    </source>
</reference>
<feature type="short sequence motif" description="DGA/G" evidence="2">
    <location>
        <begin position="275"/>
        <end position="277"/>
    </location>
</feature>
<keyword evidence="2" id="KW-0442">Lipid degradation</keyword>
<organism evidence="5 6">
    <name type="scientific">Gemmata massiliana</name>
    <dbReference type="NCBI Taxonomy" id="1210884"/>
    <lineage>
        <taxon>Bacteria</taxon>
        <taxon>Pseudomonadati</taxon>
        <taxon>Planctomycetota</taxon>
        <taxon>Planctomycetia</taxon>
        <taxon>Gemmatales</taxon>
        <taxon>Gemmataceae</taxon>
        <taxon>Gemmata</taxon>
    </lineage>
</organism>
<dbReference type="PROSITE" id="PS51257">
    <property type="entry name" value="PROKAR_LIPOPROTEIN"/>
    <property type="match status" value="1"/>
</dbReference>
<feature type="short sequence motif" description="GXGXXG" evidence="2">
    <location>
        <begin position="101"/>
        <end position="106"/>
    </location>
</feature>
<evidence type="ECO:0000256" key="2">
    <source>
        <dbReference type="PROSITE-ProRule" id="PRU01161"/>
    </source>
</evidence>
<dbReference type="Proteomes" id="UP000464178">
    <property type="component" value="Chromosome"/>
</dbReference>
<dbReference type="GO" id="GO:0016042">
    <property type="term" value="P:lipid catabolic process"/>
    <property type="evidence" value="ECO:0007669"/>
    <property type="project" value="UniProtKB-UniRule"/>
</dbReference>
<dbReference type="Gene3D" id="3.40.1090.10">
    <property type="entry name" value="Cytosolic phospholipase A2 catalytic domain"/>
    <property type="match status" value="1"/>
</dbReference>
<keyword evidence="1 2" id="KW-0443">Lipid metabolism</keyword>
<dbReference type="EMBL" id="LR593886">
    <property type="protein sequence ID" value="VTR98731.1"/>
    <property type="molecule type" value="Genomic_DNA"/>
</dbReference>
<gene>
    <name evidence="5" type="ORF">SOIL9_01770</name>
</gene>
<feature type="active site" description="Proton acceptor" evidence="2">
    <location>
        <position position="275"/>
    </location>
</feature>
<evidence type="ECO:0000313" key="6">
    <source>
        <dbReference type="Proteomes" id="UP000464178"/>
    </source>
</evidence>
<dbReference type="SUPFAM" id="SSF52151">
    <property type="entry name" value="FabD/lysophospholipase-like"/>
    <property type="match status" value="1"/>
</dbReference>
<dbReference type="InterPro" id="IPR016035">
    <property type="entry name" value="Acyl_Trfase/lysoPLipase"/>
</dbReference>
<keyword evidence="2 5" id="KW-0378">Hydrolase</keyword>
<dbReference type="InterPro" id="IPR002641">
    <property type="entry name" value="PNPLA_dom"/>
</dbReference>
<feature type="active site" description="Nucleophile" evidence="2">
    <location>
        <position position="132"/>
    </location>
</feature>
<dbReference type="RefSeq" id="WP_162671681.1">
    <property type="nucleotide sequence ID" value="NZ_LR593886.1"/>
</dbReference>
<evidence type="ECO:0000256" key="3">
    <source>
        <dbReference type="SAM" id="MobiDB-lite"/>
    </source>
</evidence>